<protein>
    <submittedName>
        <fullName evidence="2">Uncharacterized protein</fullName>
    </submittedName>
</protein>
<evidence type="ECO:0000313" key="2">
    <source>
        <dbReference type="EMBL" id="OJI91852.1"/>
    </source>
</evidence>
<accession>A0A1L9NRP5</accession>
<evidence type="ECO:0000313" key="3">
    <source>
        <dbReference type="Proteomes" id="UP000184514"/>
    </source>
</evidence>
<dbReference type="RefSeq" id="WP_072632403.1">
    <property type="nucleotide sequence ID" value="NZ_MLCB01000214.1"/>
</dbReference>
<keyword evidence="3" id="KW-1185">Reference proteome</keyword>
<evidence type="ECO:0000256" key="1">
    <source>
        <dbReference type="SAM" id="SignalP"/>
    </source>
</evidence>
<dbReference type="Proteomes" id="UP000184514">
    <property type="component" value="Unassembled WGS sequence"/>
</dbReference>
<name>A0A1L9NRP5_9RHOB</name>
<dbReference type="STRING" id="696762.PFRI_39320"/>
<dbReference type="AlphaFoldDB" id="A0A1L9NRP5"/>
<gene>
    <name evidence="2" type="ORF">PFRI_39320</name>
</gene>
<comment type="caution">
    <text evidence="2">The sequence shown here is derived from an EMBL/GenBank/DDBJ whole genome shotgun (WGS) entry which is preliminary data.</text>
</comment>
<feature type="signal peptide" evidence="1">
    <location>
        <begin position="1"/>
        <end position="21"/>
    </location>
</feature>
<organism evidence="2 3">
    <name type="scientific">Planktotalea frisia</name>
    <dbReference type="NCBI Taxonomy" id="696762"/>
    <lineage>
        <taxon>Bacteria</taxon>
        <taxon>Pseudomonadati</taxon>
        <taxon>Pseudomonadota</taxon>
        <taxon>Alphaproteobacteria</taxon>
        <taxon>Rhodobacterales</taxon>
        <taxon>Paracoccaceae</taxon>
        <taxon>Planktotalea</taxon>
    </lineage>
</organism>
<proteinExistence type="predicted"/>
<dbReference type="OrthoDB" id="7728386at2"/>
<sequence>MTRKKTIAALAFSLCASTLSAQTTTAQSTVVGQSGDVQYPVEVVGANGVNYLCETGTSVVNSNVVRLCRRSVNVTPTGGTTAGITGGITGGAGLGGLGTIGSIGAALGAAAVIGAITSAGSTSGTN</sequence>
<reference evidence="2 3" key="1">
    <citation type="submission" date="2016-10" db="EMBL/GenBank/DDBJ databases">
        <title>Genome sequence of Planktotalea frisia SH6-1.</title>
        <authorList>
            <person name="Poehlein A."/>
            <person name="Bakenhus I."/>
            <person name="Voget S."/>
            <person name="Brinkhoff T."/>
            <person name="Simon M."/>
        </authorList>
    </citation>
    <scope>NUCLEOTIDE SEQUENCE [LARGE SCALE GENOMIC DNA]</scope>
    <source>
        <strain evidence="2 3">SH6-1</strain>
    </source>
</reference>
<feature type="chain" id="PRO_5012544205" evidence="1">
    <location>
        <begin position="22"/>
        <end position="126"/>
    </location>
</feature>
<dbReference type="EMBL" id="MLCB01000214">
    <property type="protein sequence ID" value="OJI91852.1"/>
    <property type="molecule type" value="Genomic_DNA"/>
</dbReference>
<keyword evidence="1" id="KW-0732">Signal</keyword>